<evidence type="ECO:0000313" key="4">
    <source>
        <dbReference type="Proteomes" id="UP001151760"/>
    </source>
</evidence>
<protein>
    <submittedName>
        <fullName evidence="3">Reverse transcriptase domain-containing protein</fullName>
    </submittedName>
</protein>
<dbReference type="CDD" id="cd00303">
    <property type="entry name" value="retropepsin_like"/>
    <property type="match status" value="1"/>
</dbReference>
<keyword evidence="3" id="KW-0548">Nucleotidyltransferase</keyword>
<dbReference type="PANTHER" id="PTHR15503">
    <property type="entry name" value="LDOC1 RELATED"/>
    <property type="match status" value="1"/>
</dbReference>
<feature type="compositionally biased region" description="Basic and acidic residues" evidence="1">
    <location>
        <begin position="420"/>
        <end position="435"/>
    </location>
</feature>
<feature type="region of interest" description="Disordered" evidence="1">
    <location>
        <begin position="379"/>
        <end position="407"/>
    </location>
</feature>
<sequence>MKTCSKESLKSELKRIRYDIYEFTAPPSPDYVPGPEHPPLTVYVPYVPEPVYPSFMPPEDERRLGRILRRTADYPVDGGDDDDDDDESSDDDEDDDDDDVEEDKDEEEEEHPAPADSVPLPIHRVMARMSVRAQTPISLPSDTKILSPPLPVSPPPLPASPTYALGYRAAMIRLRATSPFTSHPLPLPSPIVLPHTRSSVAIIRAAAPSTYILASRSETLLSGIPPLLTIPLPTPSPPLLLPSTDCRAVLPGDLRRDYGFAATLDDEIRRYFEREVGYGITDTWDGMVEDMHGTPAATDVAGLSQRMTDFVTTVRRDTDEIYGRLDDSMDASDTARSKVRALRTTVLAHQAEISGLRIADRTGQAQLVETLILMRTLQTQKMEQKRTTRSTPATTTTPTTSVTDEQLKRLIDEGVTDALATRDADKSRNSKDGHDSGTGVRRQAPPARECTYPDFMKCIPLYFMGTKGVVELTQWFKRMETVFLISNYSVENQIKFSTCTLLGSALTWWNSHVKSVGHDVAYAMTWTSLKKKITDKYFPRGEIKKLKGEMWKLKLDKIEKYVGGLPDMIHESVMASKPKTMHDAIEFAIELMDKKIYTFAERWSENKRKQDDNQQQQQEAEHWQGLCCRGHFKRDCPKLKNNNRGNQGGNGNALAKVYAVGHAGINPDSNVVTGTFLLNNRYASVLFDTGADKSFVSTVFSSQIDITPSTLDHYYDLELVKGIIIGLNAIIRGCSLNFLNHPFNIDLMPVELGSFNVVISMDWLTKYQAVIVCAEKIVRIPWGNETLIVRGDGSDRGIETRLNIISCNKTQKYMLKGCHVFLAHVTTKETEDKSEKKRLEDVSIIQNFPEVFLEDLSGLPPTRQVEFQIDLIPDNAPVA</sequence>
<accession>A0ABQ5BN68</accession>
<name>A0ABQ5BN68_9ASTR</name>
<feature type="domain" description="Retrotransposon gag" evidence="2">
    <location>
        <begin position="496"/>
        <end position="562"/>
    </location>
</feature>
<comment type="caution">
    <text evidence="3">The sequence shown here is derived from an EMBL/GenBank/DDBJ whole genome shotgun (WGS) entry which is preliminary data.</text>
</comment>
<proteinExistence type="predicted"/>
<keyword evidence="4" id="KW-1185">Reference proteome</keyword>
<feature type="compositionally biased region" description="Acidic residues" evidence="1">
    <location>
        <begin position="78"/>
        <end position="110"/>
    </location>
</feature>
<dbReference type="Pfam" id="PF08284">
    <property type="entry name" value="RVP_2"/>
    <property type="match status" value="1"/>
</dbReference>
<keyword evidence="3" id="KW-0808">Transferase</keyword>
<dbReference type="EMBL" id="BQNB010013381">
    <property type="protein sequence ID" value="GJT15253.1"/>
    <property type="molecule type" value="Genomic_DNA"/>
</dbReference>
<feature type="region of interest" description="Disordered" evidence="1">
    <location>
        <begin position="66"/>
        <end position="122"/>
    </location>
</feature>
<dbReference type="PANTHER" id="PTHR15503:SF45">
    <property type="entry name" value="RNA-DIRECTED DNA POLYMERASE HOMOLOG"/>
    <property type="match status" value="1"/>
</dbReference>
<dbReference type="Pfam" id="PF03732">
    <property type="entry name" value="Retrotrans_gag"/>
    <property type="match status" value="1"/>
</dbReference>
<dbReference type="Proteomes" id="UP001151760">
    <property type="component" value="Unassembled WGS sequence"/>
</dbReference>
<feature type="compositionally biased region" description="Low complexity" evidence="1">
    <location>
        <begin position="389"/>
        <end position="403"/>
    </location>
</feature>
<evidence type="ECO:0000259" key="2">
    <source>
        <dbReference type="Pfam" id="PF03732"/>
    </source>
</evidence>
<reference evidence="3" key="1">
    <citation type="journal article" date="2022" name="Int. J. Mol. Sci.">
        <title>Draft Genome of Tanacetum Coccineum: Genomic Comparison of Closely Related Tanacetum-Family Plants.</title>
        <authorList>
            <person name="Yamashiro T."/>
            <person name="Shiraishi A."/>
            <person name="Nakayama K."/>
            <person name="Satake H."/>
        </authorList>
    </citation>
    <scope>NUCLEOTIDE SEQUENCE</scope>
</reference>
<keyword evidence="3" id="KW-0695">RNA-directed DNA polymerase</keyword>
<gene>
    <name evidence="3" type="ORF">Tco_0873959</name>
</gene>
<evidence type="ECO:0000256" key="1">
    <source>
        <dbReference type="SAM" id="MobiDB-lite"/>
    </source>
</evidence>
<dbReference type="Gene3D" id="2.40.70.10">
    <property type="entry name" value="Acid Proteases"/>
    <property type="match status" value="1"/>
</dbReference>
<dbReference type="InterPro" id="IPR032567">
    <property type="entry name" value="RTL1-rel"/>
</dbReference>
<dbReference type="GO" id="GO:0003964">
    <property type="term" value="F:RNA-directed DNA polymerase activity"/>
    <property type="evidence" value="ECO:0007669"/>
    <property type="project" value="UniProtKB-KW"/>
</dbReference>
<dbReference type="SUPFAM" id="SSF50630">
    <property type="entry name" value="Acid proteases"/>
    <property type="match status" value="1"/>
</dbReference>
<feature type="region of interest" description="Disordered" evidence="1">
    <location>
        <begin position="419"/>
        <end position="446"/>
    </location>
</feature>
<organism evidence="3 4">
    <name type="scientific">Tanacetum coccineum</name>
    <dbReference type="NCBI Taxonomy" id="301880"/>
    <lineage>
        <taxon>Eukaryota</taxon>
        <taxon>Viridiplantae</taxon>
        <taxon>Streptophyta</taxon>
        <taxon>Embryophyta</taxon>
        <taxon>Tracheophyta</taxon>
        <taxon>Spermatophyta</taxon>
        <taxon>Magnoliopsida</taxon>
        <taxon>eudicotyledons</taxon>
        <taxon>Gunneridae</taxon>
        <taxon>Pentapetalae</taxon>
        <taxon>asterids</taxon>
        <taxon>campanulids</taxon>
        <taxon>Asterales</taxon>
        <taxon>Asteraceae</taxon>
        <taxon>Asteroideae</taxon>
        <taxon>Anthemideae</taxon>
        <taxon>Anthemidinae</taxon>
        <taxon>Tanacetum</taxon>
    </lineage>
</organism>
<reference evidence="3" key="2">
    <citation type="submission" date="2022-01" db="EMBL/GenBank/DDBJ databases">
        <authorList>
            <person name="Yamashiro T."/>
            <person name="Shiraishi A."/>
            <person name="Satake H."/>
            <person name="Nakayama K."/>
        </authorList>
    </citation>
    <scope>NUCLEOTIDE SEQUENCE</scope>
</reference>
<dbReference type="PROSITE" id="PS00141">
    <property type="entry name" value="ASP_PROTEASE"/>
    <property type="match status" value="1"/>
</dbReference>
<dbReference type="InterPro" id="IPR021109">
    <property type="entry name" value="Peptidase_aspartic_dom_sf"/>
</dbReference>
<dbReference type="InterPro" id="IPR005162">
    <property type="entry name" value="Retrotrans_gag_dom"/>
</dbReference>
<dbReference type="InterPro" id="IPR001969">
    <property type="entry name" value="Aspartic_peptidase_AS"/>
</dbReference>
<evidence type="ECO:0000313" key="3">
    <source>
        <dbReference type="EMBL" id="GJT15253.1"/>
    </source>
</evidence>